<comment type="caution">
    <text evidence="1">The sequence shown here is derived from an EMBL/GenBank/DDBJ whole genome shotgun (WGS) entry which is preliminary data.</text>
</comment>
<gene>
    <name evidence="1" type="ORF">D4764_07G0002620</name>
</gene>
<evidence type="ECO:0000313" key="1">
    <source>
        <dbReference type="EMBL" id="TWW57543.1"/>
    </source>
</evidence>
<name>A0A5C6MRK3_9TELE</name>
<reference evidence="1 2" key="1">
    <citation type="submission" date="2019-04" db="EMBL/GenBank/DDBJ databases">
        <title>Chromosome genome assembly for Takifugu flavidus.</title>
        <authorList>
            <person name="Xiao S."/>
        </authorList>
    </citation>
    <scope>NUCLEOTIDE SEQUENCE [LARGE SCALE GENOMIC DNA]</scope>
    <source>
        <strain evidence="1">HTHZ2018</strain>
        <tissue evidence="1">Muscle</tissue>
    </source>
</reference>
<organism evidence="1 2">
    <name type="scientific">Takifugu flavidus</name>
    <name type="common">sansaifugu</name>
    <dbReference type="NCBI Taxonomy" id="433684"/>
    <lineage>
        <taxon>Eukaryota</taxon>
        <taxon>Metazoa</taxon>
        <taxon>Chordata</taxon>
        <taxon>Craniata</taxon>
        <taxon>Vertebrata</taxon>
        <taxon>Euteleostomi</taxon>
        <taxon>Actinopterygii</taxon>
        <taxon>Neopterygii</taxon>
        <taxon>Teleostei</taxon>
        <taxon>Neoteleostei</taxon>
        <taxon>Acanthomorphata</taxon>
        <taxon>Eupercaria</taxon>
        <taxon>Tetraodontiformes</taxon>
        <taxon>Tetradontoidea</taxon>
        <taxon>Tetraodontidae</taxon>
        <taxon>Takifugu</taxon>
    </lineage>
</organism>
<protein>
    <submittedName>
        <fullName evidence="1">Nance-Horan syndrome protein</fullName>
    </submittedName>
</protein>
<dbReference type="PANTHER" id="PTHR23039">
    <property type="entry name" value="NANCE-HORAN SYNDROME PROTEIN"/>
    <property type="match status" value="1"/>
</dbReference>
<sequence>MPGLARKRRSLQHEVIGAAESNLDVESKRTVHYQTPWHRQRNIFQPSTRPACVEELYGQANFSLWALDQDHQRRRSGCRERRVTISALPPMPLYPPAHISQRGINLATFESTRSSSPTECCRFSPWSRKVVVPPRPPSCLPQLPPSCYATAHLFFSV</sequence>
<proteinExistence type="predicted"/>
<dbReference type="Proteomes" id="UP000324091">
    <property type="component" value="Chromosome 7"/>
</dbReference>
<dbReference type="EMBL" id="RHFK02000020">
    <property type="protein sequence ID" value="TWW57543.1"/>
    <property type="molecule type" value="Genomic_DNA"/>
</dbReference>
<dbReference type="InterPro" id="IPR024845">
    <property type="entry name" value="NHS-like"/>
</dbReference>
<keyword evidence="2" id="KW-1185">Reference proteome</keyword>
<dbReference type="Pfam" id="PF15273">
    <property type="entry name" value="NHS"/>
    <property type="match status" value="1"/>
</dbReference>
<evidence type="ECO:0000313" key="2">
    <source>
        <dbReference type="Proteomes" id="UP000324091"/>
    </source>
</evidence>
<dbReference type="GO" id="GO:0002088">
    <property type="term" value="P:lens development in camera-type eye"/>
    <property type="evidence" value="ECO:0007669"/>
    <property type="project" value="TreeGrafter"/>
</dbReference>
<dbReference type="PANTHER" id="PTHR23039:SF5">
    <property type="entry name" value="ACTIN REMODELING REGULATOR NHS"/>
    <property type="match status" value="1"/>
</dbReference>
<dbReference type="GO" id="GO:0030154">
    <property type="term" value="P:cell differentiation"/>
    <property type="evidence" value="ECO:0007669"/>
    <property type="project" value="TreeGrafter"/>
</dbReference>
<accession>A0A5C6MRK3</accession>
<dbReference type="AlphaFoldDB" id="A0A5C6MRK3"/>